<evidence type="ECO:0000313" key="2">
    <source>
        <dbReference type="Proteomes" id="UP001283361"/>
    </source>
</evidence>
<gene>
    <name evidence="1" type="ORF">RRG08_022999</name>
</gene>
<keyword evidence="2" id="KW-1185">Reference proteome</keyword>
<dbReference type="Proteomes" id="UP001283361">
    <property type="component" value="Unassembled WGS sequence"/>
</dbReference>
<sequence length="131" mass="14849">MGDRPLWWTGLVKLSDESVGWTECLSVYLAVLNDSLHQTRLAIVSPRPNLNVCSHYIISILNKVPSRYIVLLRISIRTSLDWSNVMQQCHRTNSGSHSSQDMTLNKIVRLHRAWPSNSVTGRTAVLTAHRT</sequence>
<dbReference type="AlphaFoldDB" id="A0AAE1AEY8"/>
<protein>
    <submittedName>
        <fullName evidence="1">Uncharacterized protein</fullName>
    </submittedName>
</protein>
<organism evidence="1 2">
    <name type="scientific">Elysia crispata</name>
    <name type="common">lettuce slug</name>
    <dbReference type="NCBI Taxonomy" id="231223"/>
    <lineage>
        <taxon>Eukaryota</taxon>
        <taxon>Metazoa</taxon>
        <taxon>Spiralia</taxon>
        <taxon>Lophotrochozoa</taxon>
        <taxon>Mollusca</taxon>
        <taxon>Gastropoda</taxon>
        <taxon>Heterobranchia</taxon>
        <taxon>Euthyneura</taxon>
        <taxon>Panpulmonata</taxon>
        <taxon>Sacoglossa</taxon>
        <taxon>Placobranchoidea</taxon>
        <taxon>Plakobranchidae</taxon>
        <taxon>Elysia</taxon>
    </lineage>
</organism>
<evidence type="ECO:0000313" key="1">
    <source>
        <dbReference type="EMBL" id="KAK3786378.1"/>
    </source>
</evidence>
<accession>A0AAE1AEY8</accession>
<proteinExistence type="predicted"/>
<reference evidence="1" key="1">
    <citation type="journal article" date="2023" name="G3 (Bethesda)">
        <title>A reference genome for the long-term kleptoplast-retaining sea slug Elysia crispata morphotype clarki.</title>
        <authorList>
            <person name="Eastman K.E."/>
            <person name="Pendleton A.L."/>
            <person name="Shaikh M.A."/>
            <person name="Suttiyut T."/>
            <person name="Ogas R."/>
            <person name="Tomko P."/>
            <person name="Gavelis G."/>
            <person name="Widhalm J.R."/>
            <person name="Wisecaver J.H."/>
        </authorList>
    </citation>
    <scope>NUCLEOTIDE SEQUENCE</scope>
    <source>
        <strain evidence="1">ECLA1</strain>
    </source>
</reference>
<comment type="caution">
    <text evidence="1">The sequence shown here is derived from an EMBL/GenBank/DDBJ whole genome shotgun (WGS) entry which is preliminary data.</text>
</comment>
<name>A0AAE1AEY8_9GAST</name>
<dbReference type="EMBL" id="JAWDGP010001973">
    <property type="protein sequence ID" value="KAK3786378.1"/>
    <property type="molecule type" value="Genomic_DNA"/>
</dbReference>